<evidence type="ECO:0000313" key="3">
    <source>
        <dbReference type="Proteomes" id="UP000324222"/>
    </source>
</evidence>
<evidence type="ECO:0000313" key="2">
    <source>
        <dbReference type="EMBL" id="MPC67112.1"/>
    </source>
</evidence>
<accession>A0A5B7H7P6</accession>
<keyword evidence="3" id="KW-1185">Reference proteome</keyword>
<dbReference type="EMBL" id="VSRR010025785">
    <property type="protein sequence ID" value="MPC67112.1"/>
    <property type="molecule type" value="Genomic_DNA"/>
</dbReference>
<comment type="caution">
    <text evidence="2">The sequence shown here is derived from an EMBL/GenBank/DDBJ whole genome shotgun (WGS) entry which is preliminary data.</text>
</comment>
<feature type="region of interest" description="Disordered" evidence="1">
    <location>
        <begin position="1"/>
        <end position="22"/>
    </location>
</feature>
<sequence length="309" mass="34882">MVTPNSASEFPSGKGTRDIPRSDCSLSGDPKCLDTSLNFYFINWSTICPSTLTEISILGDFNVHHHLWLSSPFIDHPGEPAFNFAILHDLEQLVQHPTRIPDSLGDTSNDPPKWQCLWLFASAIWGDLRRYYADFPWNDYCFHARGPFLSAECITEVSGMEVYILILFLNLNLLNLGLTQPVLVLYMIERYLSLPSPQFHALYISAQNHARSVLLLAKHSFINRKFQNISNSKSPCDIWHLAKNIFNNFAFSSFPPLFHPHGTTAISSVSTAKLFYQTFVNNSIFDNSGVIPPSLPPSDYFIHLAGLNL</sequence>
<gene>
    <name evidence="2" type="ORF">E2C01_061278</name>
</gene>
<dbReference type="Proteomes" id="UP000324222">
    <property type="component" value="Unassembled WGS sequence"/>
</dbReference>
<protein>
    <recommendedName>
        <fullName evidence="4">Endonuclease/exonuclease/phosphatase domain-containing protein</fullName>
    </recommendedName>
</protein>
<reference evidence="2 3" key="1">
    <citation type="submission" date="2019-05" db="EMBL/GenBank/DDBJ databases">
        <title>Another draft genome of Portunus trituberculatus and its Hox gene families provides insights of decapod evolution.</title>
        <authorList>
            <person name="Jeong J.-H."/>
            <person name="Song I."/>
            <person name="Kim S."/>
            <person name="Choi T."/>
            <person name="Kim D."/>
            <person name="Ryu S."/>
            <person name="Kim W."/>
        </authorList>
    </citation>
    <scope>NUCLEOTIDE SEQUENCE [LARGE SCALE GENOMIC DNA]</scope>
    <source>
        <tissue evidence="2">Muscle</tissue>
    </source>
</reference>
<name>A0A5B7H7P6_PORTR</name>
<evidence type="ECO:0008006" key="4">
    <source>
        <dbReference type="Google" id="ProtNLM"/>
    </source>
</evidence>
<evidence type="ECO:0000256" key="1">
    <source>
        <dbReference type="SAM" id="MobiDB-lite"/>
    </source>
</evidence>
<organism evidence="2 3">
    <name type="scientific">Portunus trituberculatus</name>
    <name type="common">Swimming crab</name>
    <name type="synonym">Neptunus trituberculatus</name>
    <dbReference type="NCBI Taxonomy" id="210409"/>
    <lineage>
        <taxon>Eukaryota</taxon>
        <taxon>Metazoa</taxon>
        <taxon>Ecdysozoa</taxon>
        <taxon>Arthropoda</taxon>
        <taxon>Crustacea</taxon>
        <taxon>Multicrustacea</taxon>
        <taxon>Malacostraca</taxon>
        <taxon>Eumalacostraca</taxon>
        <taxon>Eucarida</taxon>
        <taxon>Decapoda</taxon>
        <taxon>Pleocyemata</taxon>
        <taxon>Brachyura</taxon>
        <taxon>Eubrachyura</taxon>
        <taxon>Portunoidea</taxon>
        <taxon>Portunidae</taxon>
        <taxon>Portuninae</taxon>
        <taxon>Portunus</taxon>
    </lineage>
</organism>
<proteinExistence type="predicted"/>
<dbReference type="AlphaFoldDB" id="A0A5B7H7P6"/>